<evidence type="ECO:0000313" key="3">
    <source>
        <dbReference type="Proteomes" id="UP000307749"/>
    </source>
</evidence>
<name>A0A4S3KG36_9GAMM</name>
<accession>A0A4S3KG36</accession>
<sequence length="319" mass="35238">MSLLASLRARLARRHPSLLRQRPREALPIELGQRRIYVVPTTFGIGFGAMLIVMLLGALNYNNNAALLLTCLLGAACAQSMYGAFRALHGLRLEAIRAGYAEAGQMLRVELRFTAPRRAHAGLCLHVDATRHDFSIAADTALSLPINLHTGRRGWLDLPALKLESTWPFGLFRAWSWLRPDGRVLVYPAREAAGPPPLGSGAESMPAPRSHELGEDYAGLRAYQPGDSPRRIAWKASARNATLLLRLHEPPDAQALWHLRWNALRGLDSETRIMRLARWVDEAQRGGQRWQLDLPAQSLGPDAGSAHYHACMSALALLP</sequence>
<dbReference type="STRING" id="993689.GCA_002077135_03047"/>
<gene>
    <name evidence="2" type="ORF">B1806_14745</name>
</gene>
<organism evidence="2 3">
    <name type="scientific">Metallibacterium scheffleri</name>
    <dbReference type="NCBI Taxonomy" id="993689"/>
    <lineage>
        <taxon>Bacteria</taxon>
        <taxon>Pseudomonadati</taxon>
        <taxon>Pseudomonadota</taxon>
        <taxon>Gammaproteobacteria</taxon>
        <taxon>Lysobacterales</taxon>
        <taxon>Rhodanobacteraceae</taxon>
        <taxon>Metallibacterium</taxon>
    </lineage>
</organism>
<dbReference type="RefSeq" id="WP_081129133.1">
    <property type="nucleotide sequence ID" value="NZ_DAHXOC010000026.1"/>
</dbReference>
<dbReference type="PANTHER" id="PTHR34351">
    <property type="entry name" value="SLR1927 PROTEIN-RELATED"/>
    <property type="match status" value="1"/>
</dbReference>
<keyword evidence="1" id="KW-0812">Transmembrane</keyword>
<dbReference type="Proteomes" id="UP000307749">
    <property type="component" value="Unassembled WGS sequence"/>
</dbReference>
<feature type="transmembrane region" description="Helical" evidence="1">
    <location>
        <begin position="36"/>
        <end position="59"/>
    </location>
</feature>
<evidence type="ECO:0000256" key="1">
    <source>
        <dbReference type="SAM" id="Phobius"/>
    </source>
</evidence>
<dbReference type="OrthoDB" id="5298497at2"/>
<reference evidence="2 3" key="1">
    <citation type="submission" date="2017-02" db="EMBL/GenBank/DDBJ databases">
        <title>Whole genome sequencing of Metallibacterium scheffleri DSM 24874 (T).</title>
        <authorList>
            <person name="Kumar S."/>
            <person name="Patil P."/>
            <person name="Patil P.B."/>
        </authorList>
    </citation>
    <scope>NUCLEOTIDE SEQUENCE [LARGE SCALE GENOMIC DNA]</scope>
    <source>
        <strain evidence="2 3">DSM 24874</strain>
    </source>
</reference>
<feature type="transmembrane region" description="Helical" evidence="1">
    <location>
        <begin position="65"/>
        <end position="85"/>
    </location>
</feature>
<keyword evidence="1" id="KW-0472">Membrane</keyword>
<dbReference type="AlphaFoldDB" id="A0A4S3KG36"/>
<evidence type="ECO:0000313" key="2">
    <source>
        <dbReference type="EMBL" id="THD07553.1"/>
    </source>
</evidence>
<comment type="caution">
    <text evidence="2">The sequence shown here is derived from an EMBL/GenBank/DDBJ whole genome shotgun (WGS) entry which is preliminary data.</text>
</comment>
<keyword evidence="1" id="KW-1133">Transmembrane helix</keyword>
<proteinExistence type="predicted"/>
<protein>
    <submittedName>
        <fullName evidence="2">Uncharacterized protein</fullName>
    </submittedName>
</protein>
<keyword evidence="3" id="KW-1185">Reference proteome</keyword>
<dbReference type="PANTHER" id="PTHR34351:SF1">
    <property type="entry name" value="SLR1927 PROTEIN"/>
    <property type="match status" value="1"/>
</dbReference>
<dbReference type="EMBL" id="MWQO01000059">
    <property type="protein sequence ID" value="THD07553.1"/>
    <property type="molecule type" value="Genomic_DNA"/>
</dbReference>